<comment type="subcellular location">
    <subcellularLocation>
        <location evidence="1">Cell membrane</location>
        <topology evidence="1">Multi-pass membrane protein</topology>
    </subcellularLocation>
</comment>
<feature type="transmembrane region" description="Helical" evidence="8">
    <location>
        <begin position="133"/>
        <end position="150"/>
    </location>
</feature>
<feature type="transmembrane region" description="Helical" evidence="8">
    <location>
        <begin position="184"/>
        <end position="203"/>
    </location>
</feature>
<proteinExistence type="inferred from homology"/>
<feature type="transmembrane region" description="Helical" evidence="8">
    <location>
        <begin position="9"/>
        <end position="28"/>
    </location>
</feature>
<protein>
    <recommendedName>
        <fullName evidence="9">EamA domain-containing protein</fullName>
    </recommendedName>
</protein>
<keyword evidence="4" id="KW-1003">Cell membrane</keyword>
<dbReference type="PANTHER" id="PTHR22911">
    <property type="entry name" value="ACYL-MALONYL CONDENSING ENZYME-RELATED"/>
    <property type="match status" value="1"/>
</dbReference>
<dbReference type="EMBL" id="BAWO01000031">
    <property type="protein sequence ID" value="GAJ40039.1"/>
    <property type="molecule type" value="Genomic_DNA"/>
</dbReference>
<comment type="caution">
    <text evidence="10">The sequence shown here is derived from an EMBL/GenBank/DDBJ whole genome shotgun (WGS) entry which is preliminary data.</text>
</comment>
<keyword evidence="6 8" id="KW-1133">Transmembrane helix</keyword>
<dbReference type="Proteomes" id="UP000023561">
    <property type="component" value="Unassembled WGS sequence"/>
</dbReference>
<dbReference type="RefSeq" id="WP_042409508.1">
    <property type="nucleotide sequence ID" value="NZ_BAWO01000031.1"/>
</dbReference>
<feature type="transmembrane region" description="Helical" evidence="8">
    <location>
        <begin position="215"/>
        <end position="235"/>
    </location>
</feature>
<sequence length="311" mass="35245">MSQSHEEKIGIIYTAFSYLLWGILPLYWKLLEVRPALEILAHRIIWSFLFMIGLLWATRQLKAWRHQLSAICRQPKLVGGISAAAILISANWFIYIWAVNHGHIVETSLGYYINPLVSVVLGMIVLKERLNVWQWISFALACLGVCIMTFQYGTFPWVALSLAFSFGFYGLVKKLASFDAAVGLTLETMAVTPISFVYLLLLYNDAPSLLSSVTIWQGVLLLGAGPATAIPLLYFAKGARRISMTMLGFLQYIAPTISLLLGVFLFHEAFTKTHMYAFSCIWGALIIFSFAKTKRMQWLHDKWMKRNSLEV</sequence>
<evidence type="ECO:0000313" key="11">
    <source>
        <dbReference type="Proteomes" id="UP000023561"/>
    </source>
</evidence>
<feature type="domain" description="EamA" evidence="9">
    <location>
        <begin position="9"/>
        <end position="149"/>
    </location>
</feature>
<organism evidence="10 11">
    <name type="scientific">Parageobacillus caldoxylosilyticus NBRC 107762</name>
    <dbReference type="NCBI Taxonomy" id="1220594"/>
    <lineage>
        <taxon>Bacteria</taxon>
        <taxon>Bacillati</taxon>
        <taxon>Bacillota</taxon>
        <taxon>Bacilli</taxon>
        <taxon>Bacillales</taxon>
        <taxon>Anoxybacillaceae</taxon>
        <taxon>Saccharococcus</taxon>
    </lineage>
</organism>
<evidence type="ECO:0000313" key="10">
    <source>
        <dbReference type="EMBL" id="GAJ40039.1"/>
    </source>
</evidence>
<reference evidence="10 11" key="1">
    <citation type="submission" date="2014-04" db="EMBL/GenBank/DDBJ databases">
        <title>Whole genome shotgun sequence of Geobacillus caldoxylosilyticus NBRC 107762.</title>
        <authorList>
            <person name="Hosoyama A."/>
            <person name="Hosoyama Y."/>
            <person name="Katano-Makiyama Y."/>
            <person name="Tsuchikane K."/>
            <person name="Ohji S."/>
            <person name="Ichikawa N."/>
            <person name="Yamazoe A."/>
            <person name="Fujita N."/>
        </authorList>
    </citation>
    <scope>NUCLEOTIDE SEQUENCE [LARGE SCALE GENOMIC DNA]</scope>
    <source>
        <strain evidence="10 11">NBRC 107762</strain>
    </source>
</reference>
<evidence type="ECO:0000256" key="7">
    <source>
        <dbReference type="ARBA" id="ARBA00023136"/>
    </source>
</evidence>
<keyword evidence="3" id="KW-0813">Transport</keyword>
<gene>
    <name evidence="10" type="ORF">GCA01S_031_00450</name>
</gene>
<dbReference type="PANTHER" id="PTHR22911:SF137">
    <property type="entry name" value="SOLUTE CARRIER FAMILY 35 MEMBER G2-RELATED"/>
    <property type="match status" value="1"/>
</dbReference>
<feature type="transmembrane region" description="Helical" evidence="8">
    <location>
        <begin position="40"/>
        <end position="57"/>
    </location>
</feature>
<evidence type="ECO:0000256" key="2">
    <source>
        <dbReference type="ARBA" id="ARBA00007362"/>
    </source>
</evidence>
<evidence type="ECO:0000256" key="8">
    <source>
        <dbReference type="SAM" id="Phobius"/>
    </source>
</evidence>
<keyword evidence="5 8" id="KW-0812">Transmembrane</keyword>
<feature type="transmembrane region" description="Helical" evidence="8">
    <location>
        <begin position="273"/>
        <end position="291"/>
    </location>
</feature>
<dbReference type="InterPro" id="IPR037185">
    <property type="entry name" value="EmrE-like"/>
</dbReference>
<comment type="similarity">
    <text evidence="2">Belongs to the EamA transporter family.</text>
</comment>
<evidence type="ECO:0000256" key="6">
    <source>
        <dbReference type="ARBA" id="ARBA00022989"/>
    </source>
</evidence>
<dbReference type="GO" id="GO:0005886">
    <property type="term" value="C:plasma membrane"/>
    <property type="evidence" value="ECO:0007669"/>
    <property type="project" value="UniProtKB-SubCell"/>
</dbReference>
<evidence type="ECO:0000256" key="3">
    <source>
        <dbReference type="ARBA" id="ARBA00022448"/>
    </source>
</evidence>
<dbReference type="NCBIfam" id="TIGR00688">
    <property type="entry name" value="rarD"/>
    <property type="match status" value="1"/>
</dbReference>
<feature type="transmembrane region" description="Helical" evidence="8">
    <location>
        <begin position="109"/>
        <end position="126"/>
    </location>
</feature>
<name>A0A023DFG5_9BACL</name>
<evidence type="ECO:0000256" key="4">
    <source>
        <dbReference type="ARBA" id="ARBA00022475"/>
    </source>
</evidence>
<dbReference type="OrthoDB" id="369870at2"/>
<keyword evidence="7 8" id="KW-0472">Membrane</keyword>
<keyword evidence="11" id="KW-1185">Reference proteome</keyword>
<feature type="transmembrane region" description="Helical" evidence="8">
    <location>
        <begin position="156"/>
        <end position="172"/>
    </location>
</feature>
<accession>A0A023DFG5</accession>
<dbReference type="SUPFAM" id="SSF103481">
    <property type="entry name" value="Multidrug resistance efflux transporter EmrE"/>
    <property type="match status" value="2"/>
</dbReference>
<evidence type="ECO:0000256" key="1">
    <source>
        <dbReference type="ARBA" id="ARBA00004651"/>
    </source>
</evidence>
<dbReference type="AlphaFoldDB" id="A0A023DFG5"/>
<evidence type="ECO:0000259" key="9">
    <source>
        <dbReference type="Pfam" id="PF00892"/>
    </source>
</evidence>
<dbReference type="InterPro" id="IPR004626">
    <property type="entry name" value="RarD"/>
</dbReference>
<feature type="transmembrane region" description="Helical" evidence="8">
    <location>
        <begin position="247"/>
        <end position="267"/>
    </location>
</feature>
<feature type="transmembrane region" description="Helical" evidence="8">
    <location>
        <begin position="77"/>
        <end position="97"/>
    </location>
</feature>
<dbReference type="InterPro" id="IPR000620">
    <property type="entry name" value="EamA_dom"/>
</dbReference>
<dbReference type="Pfam" id="PF00892">
    <property type="entry name" value="EamA"/>
    <property type="match status" value="1"/>
</dbReference>
<evidence type="ECO:0000256" key="5">
    <source>
        <dbReference type="ARBA" id="ARBA00022692"/>
    </source>
</evidence>